<evidence type="ECO:0000313" key="3">
    <source>
        <dbReference type="Proteomes" id="UP001152320"/>
    </source>
</evidence>
<proteinExistence type="predicted"/>
<accession>A0A9Q1BJD4</accession>
<protein>
    <submittedName>
        <fullName evidence="2">Uncharacterized protein</fullName>
    </submittedName>
</protein>
<gene>
    <name evidence="2" type="ORF">HOLleu_29728</name>
</gene>
<keyword evidence="1" id="KW-1133">Transmembrane helix</keyword>
<dbReference type="Proteomes" id="UP001152320">
    <property type="component" value="Chromosome 15"/>
</dbReference>
<feature type="transmembrane region" description="Helical" evidence="1">
    <location>
        <begin position="64"/>
        <end position="85"/>
    </location>
</feature>
<organism evidence="2 3">
    <name type="scientific">Holothuria leucospilota</name>
    <name type="common">Black long sea cucumber</name>
    <name type="synonym">Mertensiothuria leucospilota</name>
    <dbReference type="NCBI Taxonomy" id="206669"/>
    <lineage>
        <taxon>Eukaryota</taxon>
        <taxon>Metazoa</taxon>
        <taxon>Echinodermata</taxon>
        <taxon>Eleutherozoa</taxon>
        <taxon>Echinozoa</taxon>
        <taxon>Holothuroidea</taxon>
        <taxon>Aspidochirotacea</taxon>
        <taxon>Aspidochirotida</taxon>
        <taxon>Holothuriidae</taxon>
        <taxon>Holothuria</taxon>
    </lineage>
</organism>
<reference evidence="2" key="1">
    <citation type="submission" date="2021-10" db="EMBL/GenBank/DDBJ databases">
        <title>Tropical sea cucumber genome reveals ecological adaptation and Cuvierian tubules defense mechanism.</title>
        <authorList>
            <person name="Chen T."/>
        </authorList>
    </citation>
    <scope>NUCLEOTIDE SEQUENCE</scope>
    <source>
        <strain evidence="2">Nanhai2018</strain>
        <tissue evidence="2">Muscle</tissue>
    </source>
</reference>
<sequence length="95" mass="11002">MKFFLTEYPIASYHKESLKLKYAPRSNSSKEMKCAFFLLLVIVMCNIGVVLLTKFFPFFFSLNLFVYIVAHVKSWILSVSLNSIFSLSYGQITQI</sequence>
<keyword evidence="1" id="KW-0472">Membrane</keyword>
<keyword evidence="1" id="KW-0812">Transmembrane</keyword>
<comment type="caution">
    <text evidence="2">The sequence shown here is derived from an EMBL/GenBank/DDBJ whole genome shotgun (WGS) entry which is preliminary data.</text>
</comment>
<keyword evidence="3" id="KW-1185">Reference proteome</keyword>
<dbReference type="EMBL" id="JAIZAY010000015">
    <property type="protein sequence ID" value="KAJ8027701.1"/>
    <property type="molecule type" value="Genomic_DNA"/>
</dbReference>
<name>A0A9Q1BJD4_HOLLE</name>
<evidence type="ECO:0000313" key="2">
    <source>
        <dbReference type="EMBL" id="KAJ8027701.1"/>
    </source>
</evidence>
<feature type="transmembrane region" description="Helical" evidence="1">
    <location>
        <begin position="34"/>
        <end position="52"/>
    </location>
</feature>
<evidence type="ECO:0000256" key="1">
    <source>
        <dbReference type="SAM" id="Phobius"/>
    </source>
</evidence>
<dbReference type="AlphaFoldDB" id="A0A9Q1BJD4"/>